<comment type="caution">
    <text evidence="6">The sequence shown here is derived from an EMBL/GenBank/DDBJ whole genome shotgun (WGS) entry which is preliminary data.</text>
</comment>
<accession>X1PLK4</accession>
<sequence length="167" mass="18655">MKSIITLTMNPAVDQSSTTPIVTDEKKLRCSNIRYDPGGGGINVSRAINKLGGKSKAFYPAGGQIGNLLEELLKGEQIDHVRYTIKEPTRLNIHVIEETSNKQYRFNMPGTSLQEHEWQHMLTSLREFIPSPDYIVASGSLPSHVPTDFYRKIAVLSKEIGCKLILD</sequence>
<organism evidence="6">
    <name type="scientific">marine sediment metagenome</name>
    <dbReference type="NCBI Taxonomy" id="412755"/>
    <lineage>
        <taxon>unclassified sequences</taxon>
        <taxon>metagenomes</taxon>
        <taxon>ecological metagenomes</taxon>
    </lineage>
</organism>
<dbReference type="GO" id="GO:0003872">
    <property type="term" value="F:6-phosphofructokinase activity"/>
    <property type="evidence" value="ECO:0007669"/>
    <property type="project" value="TreeGrafter"/>
</dbReference>
<dbReference type="GO" id="GO:0005829">
    <property type="term" value="C:cytosol"/>
    <property type="evidence" value="ECO:0007669"/>
    <property type="project" value="TreeGrafter"/>
</dbReference>
<dbReference type="EMBL" id="BARV01035397">
    <property type="protein sequence ID" value="GAI56738.1"/>
    <property type="molecule type" value="Genomic_DNA"/>
</dbReference>
<dbReference type="InterPro" id="IPR011611">
    <property type="entry name" value="PfkB_dom"/>
</dbReference>
<dbReference type="PROSITE" id="PS00583">
    <property type="entry name" value="PFKB_KINASES_1"/>
    <property type="match status" value="1"/>
</dbReference>
<dbReference type="PANTHER" id="PTHR46566:SF2">
    <property type="entry name" value="ATP-DEPENDENT 6-PHOSPHOFRUCTOKINASE ISOZYME 2"/>
    <property type="match status" value="1"/>
</dbReference>
<dbReference type="InterPro" id="IPR023314">
    <property type="entry name" value="Myo_inos_IolC-like_sf"/>
</dbReference>
<dbReference type="SUPFAM" id="SSF53613">
    <property type="entry name" value="Ribokinase-like"/>
    <property type="match status" value="1"/>
</dbReference>
<feature type="domain" description="Carbohydrate kinase PfkB" evidence="5">
    <location>
        <begin position="9"/>
        <end position="162"/>
    </location>
</feature>
<dbReference type="Pfam" id="PF00294">
    <property type="entry name" value="PfkB"/>
    <property type="match status" value="1"/>
</dbReference>
<proteinExistence type="predicted"/>
<keyword evidence="3" id="KW-0418">Kinase</keyword>
<keyword evidence="1" id="KW-0808">Transferase</keyword>
<evidence type="ECO:0000256" key="2">
    <source>
        <dbReference type="ARBA" id="ARBA00022741"/>
    </source>
</evidence>
<feature type="non-terminal residue" evidence="6">
    <location>
        <position position="167"/>
    </location>
</feature>
<dbReference type="Gene3D" id="2.20.150.10">
    <property type="entry name" value="putative 5-dehydro-2- deoxygluconokinase"/>
    <property type="match status" value="1"/>
</dbReference>
<dbReference type="PANTHER" id="PTHR46566">
    <property type="entry name" value="1-PHOSPHOFRUCTOKINASE-RELATED"/>
    <property type="match status" value="1"/>
</dbReference>
<dbReference type="InterPro" id="IPR002173">
    <property type="entry name" value="Carboh/pur_kinase_PfkB_CS"/>
</dbReference>
<evidence type="ECO:0000313" key="6">
    <source>
        <dbReference type="EMBL" id="GAI56738.1"/>
    </source>
</evidence>
<reference evidence="6" key="1">
    <citation type="journal article" date="2014" name="Front. Microbiol.">
        <title>High frequency of phylogenetically diverse reductive dehalogenase-homologous genes in deep subseafloor sedimentary metagenomes.</title>
        <authorList>
            <person name="Kawai M."/>
            <person name="Futagami T."/>
            <person name="Toyoda A."/>
            <person name="Takaki Y."/>
            <person name="Nishi S."/>
            <person name="Hori S."/>
            <person name="Arai W."/>
            <person name="Tsubouchi T."/>
            <person name="Morono Y."/>
            <person name="Uchiyama I."/>
            <person name="Ito T."/>
            <person name="Fujiyama A."/>
            <person name="Inagaki F."/>
            <person name="Takami H."/>
        </authorList>
    </citation>
    <scope>NUCLEOTIDE SEQUENCE</scope>
    <source>
        <strain evidence="6">Expedition CK06-06</strain>
    </source>
</reference>
<dbReference type="InterPro" id="IPR029056">
    <property type="entry name" value="Ribokinase-like"/>
</dbReference>
<protein>
    <recommendedName>
        <fullName evidence="5">Carbohydrate kinase PfkB domain-containing protein</fullName>
    </recommendedName>
</protein>
<dbReference type="Gene3D" id="3.40.1190.20">
    <property type="match status" value="1"/>
</dbReference>
<evidence type="ECO:0000259" key="5">
    <source>
        <dbReference type="Pfam" id="PF00294"/>
    </source>
</evidence>
<gene>
    <name evidence="6" type="ORF">S06H3_55243</name>
</gene>
<dbReference type="AlphaFoldDB" id="X1PLK4"/>
<keyword evidence="2" id="KW-0547">Nucleotide-binding</keyword>
<evidence type="ECO:0000256" key="4">
    <source>
        <dbReference type="ARBA" id="ARBA00022840"/>
    </source>
</evidence>
<evidence type="ECO:0000256" key="1">
    <source>
        <dbReference type="ARBA" id="ARBA00022679"/>
    </source>
</evidence>
<keyword evidence="4" id="KW-0067">ATP-binding</keyword>
<evidence type="ECO:0000256" key="3">
    <source>
        <dbReference type="ARBA" id="ARBA00022777"/>
    </source>
</evidence>
<name>X1PLK4_9ZZZZ</name>
<dbReference type="GO" id="GO:0005524">
    <property type="term" value="F:ATP binding"/>
    <property type="evidence" value="ECO:0007669"/>
    <property type="project" value="UniProtKB-KW"/>
</dbReference>